<evidence type="ECO:0000313" key="7">
    <source>
        <dbReference type="EMBL" id="GGH91190.1"/>
    </source>
</evidence>
<evidence type="ECO:0000256" key="4">
    <source>
        <dbReference type="ARBA" id="ARBA00022989"/>
    </source>
</evidence>
<comment type="caution">
    <text evidence="7">The sequence shown here is derived from an EMBL/GenBank/DDBJ whole genome shotgun (WGS) entry which is preliminary data.</text>
</comment>
<evidence type="ECO:0000256" key="1">
    <source>
        <dbReference type="ARBA" id="ARBA00004141"/>
    </source>
</evidence>
<organism evidence="7 8">
    <name type="scientific">Arthrobacter liuii</name>
    <dbReference type="NCBI Taxonomy" id="1476996"/>
    <lineage>
        <taxon>Bacteria</taxon>
        <taxon>Bacillati</taxon>
        <taxon>Actinomycetota</taxon>
        <taxon>Actinomycetes</taxon>
        <taxon>Micrococcales</taxon>
        <taxon>Micrococcaceae</taxon>
        <taxon>Arthrobacter</taxon>
    </lineage>
</organism>
<dbReference type="Pfam" id="PF01098">
    <property type="entry name" value="FTSW_RODA_SPOVE"/>
    <property type="match status" value="1"/>
</dbReference>
<name>A0ABQ2AGV0_9MICC</name>
<keyword evidence="4 6" id="KW-1133">Transmembrane helix</keyword>
<feature type="transmembrane region" description="Helical" evidence="6">
    <location>
        <begin position="48"/>
        <end position="66"/>
    </location>
</feature>
<evidence type="ECO:0000313" key="8">
    <source>
        <dbReference type="Proteomes" id="UP000643279"/>
    </source>
</evidence>
<evidence type="ECO:0000256" key="6">
    <source>
        <dbReference type="SAM" id="Phobius"/>
    </source>
</evidence>
<dbReference type="EMBL" id="BMFW01000002">
    <property type="protein sequence ID" value="GGH91190.1"/>
    <property type="molecule type" value="Genomic_DNA"/>
</dbReference>
<protein>
    <submittedName>
        <fullName evidence="7">Uncharacterized protein</fullName>
    </submittedName>
</protein>
<accession>A0ABQ2AGV0</accession>
<keyword evidence="5 6" id="KW-0472">Membrane</keyword>
<comment type="subcellular location">
    <subcellularLocation>
        <location evidence="1">Membrane</location>
        <topology evidence="1">Multi-pass membrane protein</topology>
    </subcellularLocation>
</comment>
<sequence>MEAPACGSGSVTWQNAFDPGVYGRFPGGSAQIVQGLFGMAAGGLVGEGLGAIGLFAIVSLYLILFTRGFRAALGTRDAFGKLLACGLSFVMAVQCFIIMPESPAAGLAAPRKNV</sequence>
<evidence type="ECO:0000256" key="3">
    <source>
        <dbReference type="ARBA" id="ARBA00022960"/>
    </source>
</evidence>
<evidence type="ECO:0000256" key="2">
    <source>
        <dbReference type="ARBA" id="ARBA00022692"/>
    </source>
</evidence>
<keyword evidence="3" id="KW-0133">Cell shape</keyword>
<proteinExistence type="predicted"/>
<dbReference type="InterPro" id="IPR001182">
    <property type="entry name" value="FtsW/RodA"/>
</dbReference>
<feature type="transmembrane region" description="Helical" evidence="6">
    <location>
        <begin position="78"/>
        <end position="99"/>
    </location>
</feature>
<evidence type="ECO:0000256" key="5">
    <source>
        <dbReference type="ARBA" id="ARBA00023136"/>
    </source>
</evidence>
<keyword evidence="2 6" id="KW-0812">Transmembrane</keyword>
<keyword evidence="8" id="KW-1185">Reference proteome</keyword>
<gene>
    <name evidence="7" type="ORF">GCM10007170_06760</name>
</gene>
<reference evidence="8" key="1">
    <citation type="journal article" date="2019" name="Int. J. Syst. Evol. Microbiol.">
        <title>The Global Catalogue of Microorganisms (GCM) 10K type strain sequencing project: providing services to taxonomists for standard genome sequencing and annotation.</title>
        <authorList>
            <consortium name="The Broad Institute Genomics Platform"/>
            <consortium name="The Broad Institute Genome Sequencing Center for Infectious Disease"/>
            <person name="Wu L."/>
            <person name="Ma J."/>
        </authorList>
    </citation>
    <scope>NUCLEOTIDE SEQUENCE [LARGE SCALE GENOMIC DNA]</scope>
    <source>
        <strain evidence="8">CGMCC 1.12778</strain>
    </source>
</reference>
<dbReference type="Proteomes" id="UP000643279">
    <property type="component" value="Unassembled WGS sequence"/>
</dbReference>